<accession>A0ABU2FIH0</accession>
<dbReference type="InterPro" id="IPR036390">
    <property type="entry name" value="WH_DNA-bd_sf"/>
</dbReference>
<protein>
    <submittedName>
        <fullName evidence="1">MarR family transcriptional regulator</fullName>
    </submittedName>
</protein>
<sequence length="101" mass="11537">MICNDIGRDSPIMRKSAEWMSIADERILEFLSENDSGTPSSMAGSEYVRFSRPHIHDRCQKLKRHGLIRFLGNGVYVLTDEGQQYLDGDLDAAELEPYNEE</sequence>
<dbReference type="InterPro" id="IPR036388">
    <property type="entry name" value="WH-like_DNA-bd_sf"/>
</dbReference>
<evidence type="ECO:0000313" key="1">
    <source>
        <dbReference type="EMBL" id="MDS0280561.1"/>
    </source>
</evidence>
<dbReference type="Gene3D" id="1.10.10.10">
    <property type="entry name" value="Winged helix-like DNA-binding domain superfamily/Winged helix DNA-binding domain"/>
    <property type="match status" value="1"/>
</dbReference>
<gene>
    <name evidence="1" type="ORF">NDI86_00390</name>
</gene>
<proteinExistence type="predicted"/>
<comment type="caution">
    <text evidence="1">The sequence shown here is derived from an EMBL/GenBank/DDBJ whole genome shotgun (WGS) entry which is preliminary data.</text>
</comment>
<dbReference type="RefSeq" id="WP_310898410.1">
    <property type="nucleotide sequence ID" value="NZ_JAMQOS010000001.1"/>
</dbReference>
<keyword evidence="2" id="KW-1185">Reference proteome</keyword>
<reference evidence="1 2" key="1">
    <citation type="submission" date="2022-06" db="EMBL/GenBank/DDBJ databases">
        <title>Halomicroarcula sp. a new haloarchaeum isolate from saline soil.</title>
        <authorList>
            <person name="Strakova D."/>
            <person name="Galisteo C."/>
            <person name="Sanchez-Porro C."/>
            <person name="Ventosa A."/>
        </authorList>
    </citation>
    <scope>NUCLEOTIDE SEQUENCE [LARGE SCALE GENOMIC DNA]</scope>
    <source>
        <strain evidence="1 2">S3CR25-11</strain>
    </source>
</reference>
<dbReference type="Proteomes" id="UP001268864">
    <property type="component" value="Unassembled WGS sequence"/>
</dbReference>
<name>A0ABU2FIH0_9EURY</name>
<evidence type="ECO:0000313" key="2">
    <source>
        <dbReference type="Proteomes" id="UP001268864"/>
    </source>
</evidence>
<organism evidence="1 2">
    <name type="scientific">Haloarcula onubensis</name>
    <dbReference type="NCBI Taxonomy" id="2950539"/>
    <lineage>
        <taxon>Archaea</taxon>
        <taxon>Methanobacteriati</taxon>
        <taxon>Methanobacteriota</taxon>
        <taxon>Stenosarchaea group</taxon>
        <taxon>Halobacteria</taxon>
        <taxon>Halobacteriales</taxon>
        <taxon>Haloarculaceae</taxon>
        <taxon>Haloarcula</taxon>
    </lineage>
</organism>
<dbReference type="EMBL" id="JAMQOS010000001">
    <property type="protein sequence ID" value="MDS0280561.1"/>
    <property type="molecule type" value="Genomic_DNA"/>
</dbReference>
<dbReference type="SUPFAM" id="SSF46785">
    <property type="entry name" value="Winged helix' DNA-binding domain"/>
    <property type="match status" value="1"/>
</dbReference>